<evidence type="ECO:0000313" key="2">
    <source>
        <dbReference type="Proteomes" id="UP000308199"/>
    </source>
</evidence>
<proteinExistence type="predicted"/>
<keyword evidence="2" id="KW-1185">Reference proteome</keyword>
<evidence type="ECO:0000313" key="1">
    <source>
        <dbReference type="EMBL" id="THH07843.1"/>
    </source>
</evidence>
<dbReference type="PANTHER" id="PTHR37015">
    <property type="entry name" value="REVERSE TRANSCRIPTASE DOMAIN-CONTAINING PROTEIN"/>
    <property type="match status" value="1"/>
</dbReference>
<accession>A0A4V3XCZ5</accession>
<dbReference type="Proteomes" id="UP000308199">
    <property type="component" value="Unassembled WGS sequence"/>
</dbReference>
<name>A0A4V3XCZ5_9AGAM</name>
<comment type="caution">
    <text evidence="1">The sequence shown here is derived from an EMBL/GenBank/DDBJ whole genome shotgun (WGS) entry which is preliminary data.</text>
</comment>
<protein>
    <submittedName>
        <fullName evidence="1">Uncharacterized protein</fullName>
    </submittedName>
</protein>
<dbReference type="OrthoDB" id="74545at2759"/>
<organism evidence="1 2">
    <name type="scientific">Phellinidium pouzarii</name>
    <dbReference type="NCBI Taxonomy" id="167371"/>
    <lineage>
        <taxon>Eukaryota</taxon>
        <taxon>Fungi</taxon>
        <taxon>Dikarya</taxon>
        <taxon>Basidiomycota</taxon>
        <taxon>Agaricomycotina</taxon>
        <taxon>Agaricomycetes</taxon>
        <taxon>Hymenochaetales</taxon>
        <taxon>Hymenochaetaceae</taxon>
        <taxon>Phellinidium</taxon>
    </lineage>
</organism>
<sequence length="397" mass="44122">MCQLPSSLDTAVDNYIDDADEDCKFSWAADTSKFEDLAPCFDTPVNLKQPLLHILSADLIMNKTLYGQATVVRTDLECMPDEDVLFIKSFLSCPIVSKNDSSGLVRTRSRGVPISYMLSTFSGELVMFVMDFADADASRCEMTWAEMQRYTALTGLNFNEEKTGSIVIDIDVHPDLASLGVSGGEIHWGFLQMNANGQFVPALVYGKAHIDGIIDTLAGIQTALFSGATWDDVENILYGLYLWPNAAGGLEVKDPLVDLFLVRDGYKENCAGSPMSGQRARIYGTPDAGEKDAVSVGDPFFTFEEFTKGREERGEWWRNAYVEMLQRPAHSAVKRTQQLEASLKVLGEGIEAFKGQHWQWVLGLHHDAMLNKFGSLAMVISTCMVSVFKNPRMKWDQ</sequence>
<reference evidence="1 2" key="1">
    <citation type="submission" date="2019-02" db="EMBL/GenBank/DDBJ databases">
        <title>Genome sequencing of the rare red list fungi Phellinidium pouzarii.</title>
        <authorList>
            <person name="Buettner E."/>
            <person name="Kellner H."/>
        </authorList>
    </citation>
    <scope>NUCLEOTIDE SEQUENCE [LARGE SCALE GENOMIC DNA]</scope>
    <source>
        <strain evidence="1 2">DSM 108285</strain>
    </source>
</reference>
<gene>
    <name evidence="1" type="ORF">EW145_g3109</name>
</gene>
<dbReference type="AlphaFoldDB" id="A0A4V3XCZ5"/>
<dbReference type="EMBL" id="SGPK01000124">
    <property type="protein sequence ID" value="THH07843.1"/>
    <property type="molecule type" value="Genomic_DNA"/>
</dbReference>
<dbReference type="PANTHER" id="PTHR37015:SF2">
    <property type="entry name" value="REVERSE TRANSCRIPTASE DOMAIN-CONTAINING PROTEIN"/>
    <property type="match status" value="1"/>
</dbReference>